<reference evidence="1 2" key="1">
    <citation type="journal article" date="2018" name="Syst. Appl. Microbiol.">
        <title>A new symbiotic nanoarchaeote (Candidatus Nanoclepta minutus) and its host (Zestosphaera tikiterensis gen. nov., sp. nov.) from a New Zealand hot spring.</title>
        <authorList>
            <person name="St John E."/>
            <person name="Liu Y."/>
            <person name="Podar M."/>
            <person name="Stott M.B."/>
            <person name="Meneghin J."/>
            <person name="Chen Z."/>
            <person name="Lagutin K."/>
            <person name="Mitchell K."/>
            <person name="Reysenbach A.L."/>
        </authorList>
    </citation>
    <scope>NUCLEOTIDE SEQUENCE [LARGE SCALE GENOMIC DNA]</scope>
    <source>
        <strain evidence="1">NZ3</strain>
    </source>
</reference>
<dbReference type="AlphaFoldDB" id="A0A397WN26"/>
<comment type="caution">
    <text evidence="1">The sequence shown here is derived from an EMBL/GenBank/DDBJ whole genome shotgun (WGS) entry which is preliminary data.</text>
</comment>
<protein>
    <submittedName>
        <fullName evidence="1">Uncharacterized protein</fullName>
    </submittedName>
</protein>
<name>A0A397WN26_9ARCH</name>
<evidence type="ECO:0000313" key="1">
    <source>
        <dbReference type="EMBL" id="RIB35470.1"/>
    </source>
</evidence>
<gene>
    <name evidence="1" type="ORF">BXU00_01755</name>
</gene>
<dbReference type="EMBL" id="MWMI01000002">
    <property type="protein sequence ID" value="RIB35470.1"/>
    <property type="molecule type" value="Genomic_DNA"/>
</dbReference>
<proteinExistence type="predicted"/>
<evidence type="ECO:0000313" key="2">
    <source>
        <dbReference type="Proteomes" id="UP000266622"/>
    </source>
</evidence>
<organism evidence="1 2">
    <name type="scientific">Candidatus Nanoclepta minutus</name>
    <dbReference type="NCBI Taxonomy" id="1940235"/>
    <lineage>
        <taxon>Archaea</taxon>
        <taxon>Nanobdellota</taxon>
        <taxon>Candidatus Nanoclepta</taxon>
    </lineage>
</organism>
<sequence>MKRFWLLIIILAIIIVSPSIFVYNNFKETGPLNRYCNDIGCVYTKYKIGDLKDIPINSNGNLSYLRDFNITFIFIDPVLLNSQLSGNFSVSYLNLVIALNNFAIYSNKSLRTIGVCTKIGEECNYYTNNSLDEYFWLFYKNETYLINGTKVLRIYIVNSTENEIEIDRNFIFLKGDEKGITRVLDKFLLYWYGIIDS</sequence>
<dbReference type="Proteomes" id="UP000266622">
    <property type="component" value="Unassembled WGS sequence"/>
</dbReference>
<accession>A0A397WN26</accession>